<feature type="region of interest" description="Disordered" evidence="1">
    <location>
        <begin position="159"/>
        <end position="208"/>
    </location>
</feature>
<evidence type="ECO:0000259" key="3">
    <source>
        <dbReference type="PROSITE" id="PS51998"/>
    </source>
</evidence>
<feature type="domain" description="DEK-C" evidence="3">
    <location>
        <begin position="2"/>
        <end position="57"/>
    </location>
</feature>
<dbReference type="CDD" id="cd10567">
    <property type="entry name" value="SWIB-MDM2_like"/>
    <property type="match status" value="2"/>
</dbReference>
<evidence type="ECO:0000259" key="2">
    <source>
        <dbReference type="PROSITE" id="PS51925"/>
    </source>
</evidence>
<dbReference type="InterPro" id="IPR003121">
    <property type="entry name" value="SWIB_MDM2_domain"/>
</dbReference>
<dbReference type="Proteomes" id="UP001165080">
    <property type="component" value="Unassembled WGS sequence"/>
</dbReference>
<dbReference type="SMART" id="SM00151">
    <property type="entry name" value="SWIB"/>
    <property type="match status" value="2"/>
</dbReference>
<dbReference type="Pfam" id="PF08766">
    <property type="entry name" value="DEK_C"/>
    <property type="match status" value="1"/>
</dbReference>
<dbReference type="Gene3D" id="1.10.245.10">
    <property type="entry name" value="SWIB/MDM2 domain"/>
    <property type="match status" value="2"/>
</dbReference>
<evidence type="ECO:0000313" key="4">
    <source>
        <dbReference type="EMBL" id="GLC55880.1"/>
    </source>
</evidence>
<feature type="domain" description="DM2" evidence="2">
    <location>
        <begin position="206"/>
        <end position="283"/>
    </location>
</feature>
<organism evidence="4 5">
    <name type="scientific">Pleodorina starrii</name>
    <dbReference type="NCBI Taxonomy" id="330485"/>
    <lineage>
        <taxon>Eukaryota</taxon>
        <taxon>Viridiplantae</taxon>
        <taxon>Chlorophyta</taxon>
        <taxon>core chlorophytes</taxon>
        <taxon>Chlorophyceae</taxon>
        <taxon>CS clade</taxon>
        <taxon>Chlamydomonadales</taxon>
        <taxon>Volvocaceae</taxon>
        <taxon>Pleodorina</taxon>
    </lineage>
</organism>
<reference evidence="4 5" key="1">
    <citation type="journal article" date="2023" name="Commun. Biol.">
        <title>Reorganization of the ancestral sex-determining regions during the evolution of trioecy in Pleodorina starrii.</title>
        <authorList>
            <person name="Takahashi K."/>
            <person name="Suzuki S."/>
            <person name="Kawai-Toyooka H."/>
            <person name="Yamamoto K."/>
            <person name="Hamaji T."/>
            <person name="Ootsuki R."/>
            <person name="Yamaguchi H."/>
            <person name="Kawachi M."/>
            <person name="Higashiyama T."/>
            <person name="Nozaki H."/>
        </authorList>
    </citation>
    <scope>NUCLEOTIDE SEQUENCE [LARGE SCALE GENOMIC DNA]</scope>
    <source>
        <strain evidence="4 5">NIES-4479</strain>
    </source>
</reference>
<dbReference type="InterPro" id="IPR014876">
    <property type="entry name" value="DEK_C"/>
</dbReference>
<keyword evidence="5" id="KW-1185">Reference proteome</keyword>
<dbReference type="PANTHER" id="PTHR13844">
    <property type="entry name" value="SWI/SNF-RELATED MATRIX-ASSOCIATED ACTIN-DEPENDENT REGULATOR OF CHROMATIN SUBFAMILY D"/>
    <property type="match status" value="1"/>
</dbReference>
<accession>A0A9W6BQ85</accession>
<dbReference type="AlphaFoldDB" id="A0A9W6BQ85"/>
<proteinExistence type="predicted"/>
<evidence type="ECO:0000256" key="1">
    <source>
        <dbReference type="SAM" id="MobiDB-lite"/>
    </source>
</evidence>
<feature type="domain" description="DM2" evidence="2">
    <location>
        <begin position="82"/>
        <end position="158"/>
    </location>
</feature>
<protein>
    <submittedName>
        <fullName evidence="4">Uncharacterized protein</fullName>
    </submittedName>
</protein>
<dbReference type="PROSITE" id="PS51998">
    <property type="entry name" value="DEK_C"/>
    <property type="match status" value="1"/>
</dbReference>
<dbReference type="PROSITE" id="PS51925">
    <property type="entry name" value="SWIB_MDM2"/>
    <property type="match status" value="2"/>
</dbReference>
<gene>
    <name evidence="4" type="primary">PLEST002825</name>
    <name evidence="4" type="ORF">PLESTB_001039400</name>
</gene>
<name>A0A9W6BQ85_9CHLO</name>
<dbReference type="SUPFAM" id="SSF109715">
    <property type="entry name" value="DEK C-terminal domain"/>
    <property type="match status" value="1"/>
</dbReference>
<sequence length="284" mass="32548">MSVTDEQIIERLRVLLGESDLQTTTEKMLRKKLEEEFKLDMAEKKAIIRKEIEKYLEEQAANGQDEDEEEEDEEEGDKSAPSRGRACVLSEPLQKFLGEERLPRPQVVKRLWEYIKANNLQDPKDRRKIIVDAKLRTLFTSPLTMFSINTQLTKHVYAPDADEARAKPAKASGEKRVEKPKAEKPKPAKKAKADDGDGGEEKKANNFQKPLRLSEDLASWCGTDSMARSDLTKFFWSYVKEHNLQDPSNKQFVLCDAHLKKLTGESRIQAFAIQKYLSAHIIKD</sequence>
<dbReference type="InterPro" id="IPR019835">
    <property type="entry name" value="SWIB_domain"/>
</dbReference>
<dbReference type="SUPFAM" id="SSF47592">
    <property type="entry name" value="SWIB/MDM2 domain"/>
    <property type="match status" value="2"/>
</dbReference>
<feature type="region of interest" description="Disordered" evidence="1">
    <location>
        <begin position="58"/>
        <end position="86"/>
    </location>
</feature>
<dbReference type="InterPro" id="IPR036885">
    <property type="entry name" value="SWIB_MDM2_dom_sf"/>
</dbReference>
<feature type="compositionally biased region" description="Basic and acidic residues" evidence="1">
    <location>
        <begin position="162"/>
        <end position="204"/>
    </location>
</feature>
<evidence type="ECO:0000313" key="5">
    <source>
        <dbReference type="Proteomes" id="UP001165080"/>
    </source>
</evidence>
<feature type="compositionally biased region" description="Acidic residues" evidence="1">
    <location>
        <begin position="64"/>
        <end position="76"/>
    </location>
</feature>
<dbReference type="Gene3D" id="1.10.10.60">
    <property type="entry name" value="Homeodomain-like"/>
    <property type="match status" value="1"/>
</dbReference>
<dbReference type="EMBL" id="BRXU01000014">
    <property type="protein sequence ID" value="GLC55880.1"/>
    <property type="molecule type" value="Genomic_DNA"/>
</dbReference>
<dbReference type="Pfam" id="PF02201">
    <property type="entry name" value="SWIB"/>
    <property type="match status" value="2"/>
</dbReference>
<comment type="caution">
    <text evidence="4">The sequence shown here is derived from an EMBL/GenBank/DDBJ whole genome shotgun (WGS) entry which is preliminary data.</text>
</comment>